<reference evidence="10" key="1">
    <citation type="journal article" date="2016" name="Genome Announc.">
        <title>Genome sequences of three species of Hanseniaspora isolated from spontaneous wine fermentations.</title>
        <authorList>
            <person name="Sternes P.R."/>
            <person name="Lee D."/>
            <person name="Kutyna D.R."/>
            <person name="Borneman A.R."/>
        </authorList>
    </citation>
    <scope>NUCLEOTIDE SEQUENCE [LARGE SCALE GENOMIC DNA]</scope>
    <source>
        <strain evidence="10">AWRI3579</strain>
    </source>
</reference>
<sequence>MSYNKTTVYIKVHGRKRGSFVDPQDFDWGNTKDHDLWQEISKSANINVIDWAALSSKFEAPEYFLKKRVYYIFSKQIEMLENVKESVLSKQAIKNDLKIHRKQSLENAQNSENQSLRELAKETSASTELRGKTATIEAHGSSHGATSSPETQQAKKDLNVLMPVRSSSPKSTDQTPKEKLDLKLSPPSSMGISSSALAEALLDRLDISD</sequence>
<evidence type="ECO:0000256" key="1">
    <source>
        <dbReference type="ARBA" id="ARBA00004329"/>
    </source>
</evidence>
<dbReference type="InterPro" id="IPR039113">
    <property type="entry name" value="ATG29"/>
</dbReference>
<feature type="domain" description="Atg29 N-terminal" evidence="8">
    <location>
        <begin position="6"/>
        <end position="59"/>
    </location>
</feature>
<comment type="subcellular location">
    <subcellularLocation>
        <location evidence="1">Preautophagosomal structure</location>
    </subcellularLocation>
</comment>
<dbReference type="InterPro" id="IPR040666">
    <property type="entry name" value="Atg29_N"/>
</dbReference>
<evidence type="ECO:0000256" key="6">
    <source>
        <dbReference type="ARBA" id="ARBA00023006"/>
    </source>
</evidence>
<dbReference type="GO" id="GO:0000407">
    <property type="term" value="C:phagophore assembly site"/>
    <property type="evidence" value="ECO:0007669"/>
    <property type="project" value="UniProtKB-SubCell"/>
</dbReference>
<evidence type="ECO:0000313" key="9">
    <source>
        <dbReference type="EMBL" id="OEJ83066.1"/>
    </source>
</evidence>
<gene>
    <name evidence="9" type="ORF">AWRI3579_g3440</name>
</gene>
<keyword evidence="6" id="KW-0072">Autophagy</keyword>
<dbReference type="FunCoup" id="A0A1E5R831">
    <property type="interactions" value="68"/>
</dbReference>
<evidence type="ECO:0000313" key="10">
    <source>
        <dbReference type="Proteomes" id="UP000095728"/>
    </source>
</evidence>
<evidence type="ECO:0000256" key="2">
    <source>
        <dbReference type="ARBA" id="ARBA00010082"/>
    </source>
</evidence>
<evidence type="ECO:0000256" key="3">
    <source>
        <dbReference type="ARBA" id="ARBA00013784"/>
    </source>
</evidence>
<evidence type="ECO:0000256" key="5">
    <source>
        <dbReference type="ARBA" id="ARBA00022927"/>
    </source>
</evidence>
<protein>
    <recommendedName>
        <fullName evidence="3">Autophagy-related protein 29</fullName>
    </recommendedName>
</protein>
<dbReference type="GO" id="GO:0015031">
    <property type="term" value="P:protein transport"/>
    <property type="evidence" value="ECO:0007669"/>
    <property type="project" value="UniProtKB-KW"/>
</dbReference>
<evidence type="ECO:0000256" key="7">
    <source>
        <dbReference type="SAM" id="MobiDB-lite"/>
    </source>
</evidence>
<feature type="compositionally biased region" description="Polar residues" evidence="7">
    <location>
        <begin position="165"/>
        <end position="174"/>
    </location>
</feature>
<dbReference type="InterPro" id="IPR039362">
    <property type="entry name" value="ATG29_sf"/>
</dbReference>
<dbReference type="Proteomes" id="UP000095728">
    <property type="component" value="Unassembled WGS sequence"/>
</dbReference>
<comment type="similarity">
    <text evidence="2">Belongs to the ATG29 family.</text>
</comment>
<proteinExistence type="inferred from homology"/>
<accession>A0A1E5R831</accession>
<keyword evidence="5" id="KW-0653">Protein transport</keyword>
<dbReference type="Pfam" id="PF18388">
    <property type="entry name" value="ATG29_N"/>
    <property type="match status" value="1"/>
</dbReference>
<feature type="compositionally biased region" description="Polar residues" evidence="7">
    <location>
        <begin position="105"/>
        <end position="116"/>
    </location>
</feature>
<dbReference type="PANTHER" id="PTHR40012">
    <property type="entry name" value="AUTOPHAGY-RELATED PROTEIN 29"/>
    <property type="match status" value="1"/>
</dbReference>
<dbReference type="EMBL" id="LPNM01000009">
    <property type="protein sequence ID" value="OEJ83066.1"/>
    <property type="molecule type" value="Genomic_DNA"/>
</dbReference>
<keyword evidence="4" id="KW-0813">Transport</keyword>
<evidence type="ECO:0000256" key="4">
    <source>
        <dbReference type="ARBA" id="ARBA00022448"/>
    </source>
</evidence>
<dbReference type="AlphaFoldDB" id="A0A1E5R831"/>
<dbReference type="OrthoDB" id="21072at2759"/>
<feature type="compositionally biased region" description="Polar residues" evidence="7">
    <location>
        <begin position="143"/>
        <end position="152"/>
    </location>
</feature>
<name>A0A1E5R831_9ASCO</name>
<dbReference type="PANTHER" id="PTHR40012:SF1">
    <property type="entry name" value="AUTOPHAGY-RELATED PROTEIN 29"/>
    <property type="match status" value="1"/>
</dbReference>
<feature type="region of interest" description="Disordered" evidence="7">
    <location>
        <begin position="104"/>
        <end position="193"/>
    </location>
</feature>
<evidence type="ECO:0000259" key="8">
    <source>
        <dbReference type="Pfam" id="PF18388"/>
    </source>
</evidence>
<keyword evidence="10" id="KW-1185">Reference proteome</keyword>
<dbReference type="InParanoid" id="A0A1E5R831"/>
<dbReference type="Gene3D" id="1.10.10.2570">
    <property type="match status" value="1"/>
</dbReference>
<comment type="caution">
    <text evidence="9">The sequence shown here is derived from an EMBL/GenBank/DDBJ whole genome shotgun (WGS) entry which is preliminary data.</text>
</comment>
<dbReference type="GO" id="GO:0000045">
    <property type="term" value="P:autophagosome assembly"/>
    <property type="evidence" value="ECO:0007669"/>
    <property type="project" value="InterPro"/>
</dbReference>
<organism evidence="9 10">
    <name type="scientific">Hanseniaspora osmophila</name>
    <dbReference type="NCBI Taxonomy" id="56408"/>
    <lineage>
        <taxon>Eukaryota</taxon>
        <taxon>Fungi</taxon>
        <taxon>Dikarya</taxon>
        <taxon>Ascomycota</taxon>
        <taxon>Saccharomycotina</taxon>
        <taxon>Saccharomycetes</taxon>
        <taxon>Saccharomycodales</taxon>
        <taxon>Saccharomycodaceae</taxon>
        <taxon>Hanseniaspora</taxon>
    </lineage>
</organism>